<dbReference type="InterPro" id="IPR001870">
    <property type="entry name" value="B30.2/SPRY"/>
</dbReference>
<dbReference type="RefSeq" id="XP_001729244.1">
    <property type="nucleotide sequence ID" value="XM_001729192.1"/>
</dbReference>
<evidence type="ECO:0000313" key="9">
    <source>
        <dbReference type="Proteomes" id="UP000008837"/>
    </source>
</evidence>
<dbReference type="Gene3D" id="2.60.120.920">
    <property type="match status" value="1"/>
</dbReference>
<organism evidence="8 9">
    <name type="scientific">Malassezia globosa (strain ATCC MYA-4612 / CBS 7966)</name>
    <name type="common">Dandruff-associated fungus</name>
    <dbReference type="NCBI Taxonomy" id="425265"/>
    <lineage>
        <taxon>Eukaryota</taxon>
        <taxon>Fungi</taxon>
        <taxon>Dikarya</taxon>
        <taxon>Basidiomycota</taxon>
        <taxon>Ustilaginomycotina</taxon>
        <taxon>Malasseziomycetes</taxon>
        <taxon>Malasseziales</taxon>
        <taxon>Malasseziaceae</taxon>
        <taxon>Malassezia</taxon>
    </lineage>
</organism>
<comment type="caution">
    <text evidence="8">The sequence shown here is derived from an EMBL/GenBank/DDBJ whole genome shotgun (WGS) entry which is preliminary data.</text>
</comment>
<feature type="region of interest" description="Disordered" evidence="5">
    <location>
        <begin position="392"/>
        <end position="447"/>
    </location>
</feature>
<feature type="compositionally biased region" description="Basic and acidic residues" evidence="5">
    <location>
        <begin position="422"/>
        <end position="447"/>
    </location>
</feature>
<dbReference type="CDD" id="cd12910">
    <property type="entry name" value="SPRY_SSH4_like"/>
    <property type="match status" value="1"/>
</dbReference>
<dbReference type="InterPro" id="IPR035780">
    <property type="entry name" value="SPRY_Ssh4-like"/>
</dbReference>
<dbReference type="InterPro" id="IPR013320">
    <property type="entry name" value="ConA-like_dom_sf"/>
</dbReference>
<dbReference type="EMBL" id="AAYY01000014">
    <property type="protein sequence ID" value="EDP42030.1"/>
    <property type="molecule type" value="Genomic_DNA"/>
</dbReference>
<dbReference type="InterPro" id="IPR050618">
    <property type="entry name" value="Ubq-SigPath_Reg"/>
</dbReference>
<feature type="region of interest" description="Disordered" evidence="5">
    <location>
        <begin position="465"/>
        <end position="488"/>
    </location>
</feature>
<dbReference type="InterPro" id="IPR043136">
    <property type="entry name" value="B30.2/SPRY_sf"/>
</dbReference>
<evidence type="ECO:0000256" key="1">
    <source>
        <dbReference type="ARBA" id="ARBA00004167"/>
    </source>
</evidence>
<dbReference type="KEGG" id="mgl:MGL_3711"/>
<evidence type="ECO:0000256" key="6">
    <source>
        <dbReference type="SAM" id="Phobius"/>
    </source>
</evidence>
<evidence type="ECO:0000259" key="7">
    <source>
        <dbReference type="PROSITE" id="PS50188"/>
    </source>
</evidence>
<reference evidence="8 9" key="1">
    <citation type="journal article" date="2007" name="Proc. Natl. Acad. Sci. U.S.A.">
        <title>Dandruff-associated Malassezia genomes reveal convergent and divergent virulence traits shared with plant and human fungal pathogens.</title>
        <authorList>
            <person name="Xu J."/>
            <person name="Saunders C.W."/>
            <person name="Hu P."/>
            <person name="Grant R.A."/>
            <person name="Boekhout T."/>
            <person name="Kuramae E.E."/>
            <person name="Kronstad J.W."/>
            <person name="Deangelis Y.M."/>
            <person name="Reeder N.L."/>
            <person name="Johnstone K.R."/>
            <person name="Leland M."/>
            <person name="Fieno A.M."/>
            <person name="Begley W.M."/>
            <person name="Sun Y."/>
            <person name="Lacey M.P."/>
            <person name="Chaudhary T."/>
            <person name="Keough T."/>
            <person name="Chu L."/>
            <person name="Sears R."/>
            <person name="Yuan B."/>
            <person name="Dawson T.L.Jr."/>
        </authorList>
    </citation>
    <scope>NUCLEOTIDE SEQUENCE [LARGE SCALE GENOMIC DNA]</scope>
    <source>
        <strain evidence="9">ATCC MYA-4612 / CBS 7966</strain>
    </source>
</reference>
<feature type="compositionally biased region" description="Low complexity" evidence="5">
    <location>
        <begin position="471"/>
        <end position="481"/>
    </location>
</feature>
<sequence length="488" mass="53787">MPNESGSVSELLLLLLPLLMIAVALIFILIAPFVMYLILRFRPGIALMDGDGPVHVAYEEQLESSGAFQRAYQRWLEQVDDATRAGYELAQRWCSNHPPMPSRDTDITIPQFLGIQEKGVSAWSFDPAYEANQGVMVSARTEIQFLPDSPGMAPEEGGACTIQSNLPLPKSNEVYYWESKIFQKPTNTTIAIGLSTKPYPTFRFPGYCKNSVGIFSQDGFKCYNHPFNAQSYGTPFVKGDVIGVGFRPRTGSVFFTRNGVRMPEAFIGLQGYNLFPTIAADGAAEVHVNFGQAGFVFIEANVKKWGLAPMVGTLAPPPAYGQDKDSVLIEASNAPSTSAQLAADARTGELVRVPPYEPLVRPAVINEHSDSASYHAPLPGLQRALSSQGIHLDTLNMNDPDDMSQPPPYFERGCGSPVLEIRSQESIEHRDENQNENRSRSESDDVRARHGAMYAFRNWVTTWRRARRDTSSGTPETPSTELVGVTID</sequence>
<keyword evidence="3 6" id="KW-1133">Transmembrane helix</keyword>
<protein>
    <recommendedName>
        <fullName evidence="7">B30.2/SPRY domain-containing protein</fullName>
    </recommendedName>
</protein>
<dbReference type="VEuPathDB" id="FungiDB:MGL_3711"/>
<feature type="transmembrane region" description="Helical" evidence="6">
    <location>
        <begin position="12"/>
        <end position="39"/>
    </location>
</feature>
<dbReference type="AlphaFoldDB" id="A8QAF2"/>
<keyword evidence="2 6" id="KW-0812">Transmembrane</keyword>
<comment type="subcellular location">
    <subcellularLocation>
        <location evidence="1">Membrane</location>
        <topology evidence="1">Single-pass membrane protein</topology>
    </subcellularLocation>
</comment>
<dbReference type="Pfam" id="PF00622">
    <property type="entry name" value="SPRY"/>
    <property type="match status" value="1"/>
</dbReference>
<dbReference type="PANTHER" id="PTHR12864">
    <property type="entry name" value="RAN BINDING PROTEIN 9-RELATED"/>
    <property type="match status" value="1"/>
</dbReference>
<proteinExistence type="predicted"/>
<gene>
    <name evidence="8" type="ORF">MGL_3711</name>
</gene>
<evidence type="ECO:0000256" key="3">
    <source>
        <dbReference type="ARBA" id="ARBA00022989"/>
    </source>
</evidence>
<dbReference type="FunCoup" id="A8QAF2">
    <property type="interactions" value="4"/>
</dbReference>
<evidence type="ECO:0000256" key="4">
    <source>
        <dbReference type="ARBA" id="ARBA00023136"/>
    </source>
</evidence>
<accession>A8QAF2</accession>
<dbReference type="SMART" id="SM00449">
    <property type="entry name" value="SPRY"/>
    <property type="match status" value="1"/>
</dbReference>
<dbReference type="GO" id="GO:0016020">
    <property type="term" value="C:membrane"/>
    <property type="evidence" value="ECO:0007669"/>
    <property type="project" value="UniProtKB-SubCell"/>
</dbReference>
<evidence type="ECO:0000256" key="5">
    <source>
        <dbReference type="SAM" id="MobiDB-lite"/>
    </source>
</evidence>
<dbReference type="OrthoDB" id="258495at2759"/>
<evidence type="ECO:0000256" key="2">
    <source>
        <dbReference type="ARBA" id="ARBA00022692"/>
    </source>
</evidence>
<dbReference type="PROSITE" id="PS50188">
    <property type="entry name" value="B302_SPRY"/>
    <property type="match status" value="1"/>
</dbReference>
<dbReference type="OMA" id="CVLFIRR"/>
<dbReference type="GeneID" id="5853550"/>
<name>A8QAF2_MALGO</name>
<dbReference type="Proteomes" id="UP000008837">
    <property type="component" value="Unassembled WGS sequence"/>
</dbReference>
<dbReference type="SUPFAM" id="SSF49899">
    <property type="entry name" value="Concanavalin A-like lectins/glucanases"/>
    <property type="match status" value="1"/>
</dbReference>
<dbReference type="STRING" id="425265.A8QAF2"/>
<keyword evidence="4 6" id="KW-0472">Membrane</keyword>
<dbReference type="InParanoid" id="A8QAF2"/>
<dbReference type="InterPro" id="IPR003877">
    <property type="entry name" value="SPRY_dom"/>
</dbReference>
<feature type="domain" description="B30.2/SPRY" evidence="7">
    <location>
        <begin position="102"/>
        <end position="295"/>
    </location>
</feature>
<evidence type="ECO:0000313" key="8">
    <source>
        <dbReference type="EMBL" id="EDP42030.1"/>
    </source>
</evidence>
<keyword evidence="9" id="KW-1185">Reference proteome</keyword>